<dbReference type="Proteomes" id="UP000198951">
    <property type="component" value="Unassembled WGS sequence"/>
</dbReference>
<dbReference type="OrthoDB" id="1367698at2"/>
<evidence type="ECO:0000313" key="2">
    <source>
        <dbReference type="Proteomes" id="UP000198951"/>
    </source>
</evidence>
<name>A0A1H3WXF2_9FLAO</name>
<dbReference type="RefSeq" id="WP_091083556.1">
    <property type="nucleotide sequence ID" value="NZ_FNRD01000001.1"/>
</dbReference>
<dbReference type="AlphaFoldDB" id="A0A1H3WXF2"/>
<sequence length="121" mass="13239">MEDKRYEYVTANILLAVNESVDSEKVIVPDGNVVAIGAIVAGNPEARILNLSILQNNQEIVRPADVRFSEKTNGGTFKDSLRPVDFQGGRTFEAKIVATATSATEVVAIQVLFMIEKPQLY</sequence>
<gene>
    <name evidence="1" type="ORF">SAMN05443667_101255</name>
</gene>
<keyword evidence="2" id="KW-1185">Reference proteome</keyword>
<accession>A0A1H3WXF2</accession>
<protein>
    <submittedName>
        <fullName evidence="1">Uncharacterized protein</fullName>
    </submittedName>
</protein>
<dbReference type="EMBL" id="FNRD01000001">
    <property type="protein sequence ID" value="SDZ91012.1"/>
    <property type="molecule type" value="Genomic_DNA"/>
</dbReference>
<proteinExistence type="predicted"/>
<organism evidence="1 2">
    <name type="scientific">Flavobacterium gillisiae</name>
    <dbReference type="NCBI Taxonomy" id="150146"/>
    <lineage>
        <taxon>Bacteria</taxon>
        <taxon>Pseudomonadati</taxon>
        <taxon>Bacteroidota</taxon>
        <taxon>Flavobacteriia</taxon>
        <taxon>Flavobacteriales</taxon>
        <taxon>Flavobacteriaceae</taxon>
        <taxon>Flavobacterium</taxon>
    </lineage>
</organism>
<evidence type="ECO:0000313" key="1">
    <source>
        <dbReference type="EMBL" id="SDZ91012.1"/>
    </source>
</evidence>
<dbReference type="STRING" id="150146.SAMN05443667_101255"/>
<reference evidence="2" key="1">
    <citation type="submission" date="2016-10" db="EMBL/GenBank/DDBJ databases">
        <authorList>
            <person name="Varghese N."/>
            <person name="Submissions S."/>
        </authorList>
    </citation>
    <scope>NUCLEOTIDE SEQUENCE [LARGE SCALE GENOMIC DNA]</scope>
    <source>
        <strain evidence="2">DSM 22376</strain>
    </source>
</reference>